<dbReference type="EMBL" id="PECL01000002">
    <property type="protein sequence ID" value="TEA09230.1"/>
    <property type="molecule type" value="Genomic_DNA"/>
</dbReference>
<reference evidence="3 4" key="1">
    <citation type="journal article" date="2019" name="Sci. Rep.">
        <title>Extended insight into the Mycobacterium chelonae-abscessus complex through whole genome sequencing of Mycobacterium salmoniphilum outbreak and Mycobacterium salmoniphilum-like strains.</title>
        <authorList>
            <person name="Behra P.R.K."/>
            <person name="Das S."/>
            <person name="Pettersson B.M.F."/>
            <person name="Shirreff L."/>
            <person name="DuCote T."/>
            <person name="Jacobsson K.G."/>
            <person name="Ennis D.G."/>
            <person name="Kirsebom L.A."/>
        </authorList>
    </citation>
    <scope>NUCLEOTIDE SEQUENCE [LARGE SCALE GENOMIC DNA]</scope>
    <source>
        <strain evidence="3 4">CCUG 60884</strain>
    </source>
</reference>
<evidence type="ECO:0008006" key="5">
    <source>
        <dbReference type="Google" id="ProtNLM"/>
    </source>
</evidence>
<feature type="transmembrane region" description="Helical" evidence="2">
    <location>
        <begin position="79"/>
        <end position="101"/>
    </location>
</feature>
<feature type="compositionally biased region" description="Low complexity" evidence="1">
    <location>
        <begin position="446"/>
        <end position="460"/>
    </location>
</feature>
<evidence type="ECO:0000256" key="2">
    <source>
        <dbReference type="SAM" id="Phobius"/>
    </source>
</evidence>
<proteinExistence type="predicted"/>
<dbReference type="Proteomes" id="UP000294604">
    <property type="component" value="Unassembled WGS sequence"/>
</dbReference>
<name>A0A4R8T008_9MYCO</name>
<evidence type="ECO:0000256" key="1">
    <source>
        <dbReference type="SAM" id="MobiDB-lite"/>
    </source>
</evidence>
<feature type="transmembrane region" description="Helical" evidence="2">
    <location>
        <begin position="271"/>
        <end position="294"/>
    </location>
</feature>
<feature type="compositionally biased region" description="Polar residues" evidence="1">
    <location>
        <begin position="558"/>
        <end position="574"/>
    </location>
</feature>
<feature type="transmembrane region" description="Helical" evidence="2">
    <location>
        <begin position="113"/>
        <end position="132"/>
    </location>
</feature>
<keyword evidence="2" id="KW-0472">Membrane</keyword>
<evidence type="ECO:0000313" key="4">
    <source>
        <dbReference type="Proteomes" id="UP000294604"/>
    </source>
</evidence>
<keyword evidence="2" id="KW-0812">Transmembrane</keyword>
<keyword evidence="2" id="KW-1133">Transmembrane helix</keyword>
<accession>A0A4R8T008</accession>
<feature type="region of interest" description="Disordered" evidence="1">
    <location>
        <begin position="499"/>
        <end position="582"/>
    </location>
</feature>
<feature type="transmembrane region" description="Helical" evidence="2">
    <location>
        <begin position="306"/>
        <end position="327"/>
    </location>
</feature>
<protein>
    <recommendedName>
        <fullName evidence="5">TrbL/VirB6 plasmid conjugal transfer protein</fullName>
    </recommendedName>
</protein>
<gene>
    <name evidence="3" type="ORF">CCUG60884_00220</name>
</gene>
<feature type="transmembrane region" description="Helical" evidence="2">
    <location>
        <begin position="48"/>
        <end position="67"/>
    </location>
</feature>
<dbReference type="AlphaFoldDB" id="A0A4R8T008"/>
<feature type="region of interest" description="Disordered" evidence="1">
    <location>
        <begin position="412"/>
        <end position="460"/>
    </location>
</feature>
<feature type="transmembrane region" description="Helical" evidence="2">
    <location>
        <begin position="243"/>
        <end position="265"/>
    </location>
</feature>
<sequence length="582" mass="60892" precursor="true">MMSGIDDLVPSDTHNLPITSYPLCLDNGILSKFFGGGLADFQLASIKVLGFINFSIVNIVSYFNWLSPVVNLLQVVSDSIVGTLGVIGVPAMATAVGLIMWVTHYLKGTTHRIAYHIGIALLLMMIGIFLPAPIKFAAQAVGLGGAGATEIGQRATGTTQSATISQILATKFMREPLFRANFGANLDDIRMPNNTTCGDVFDAAVLNGDSPDDIRDTIGKQCPGGKTLVNYAKNPINLNFELMIANLTLFMLFCFVGFISVRVVMSGVATVWHAAALKPSLMFVMAGPAAQAFALRNALAIPLGGLAVFGDLLLLVLTACFTGVIAVAVGSSIIASIITTLSMIGLILGTWQFSRNLRGHGARLAEQATGASGARAANLQQARQSIRRVVTQGASLSAALAGNPAAAAAASQLGPGVLGGPRTTSLMHRRGQHNPGALAQPPTHNPALPGGAGPRAALAPSPVAAASKIAYTTRQVTTTRWNSAKPGAVNREIKYETTARAVQPRQPGQKALPSAPAQNQAVTQPSPAAARRRENAPRPGAHTPPEQAQHATRAPSLPNLSEDSTQRATSAADQNRNRRNKP</sequence>
<evidence type="ECO:0000313" key="3">
    <source>
        <dbReference type="EMBL" id="TEA09230.1"/>
    </source>
</evidence>
<feature type="transmembrane region" description="Helical" evidence="2">
    <location>
        <begin position="333"/>
        <end position="353"/>
    </location>
</feature>
<organism evidence="3 4">
    <name type="scientific">Mycobacteroides salmoniphilum</name>
    <dbReference type="NCBI Taxonomy" id="404941"/>
    <lineage>
        <taxon>Bacteria</taxon>
        <taxon>Bacillati</taxon>
        <taxon>Actinomycetota</taxon>
        <taxon>Actinomycetes</taxon>
        <taxon>Mycobacteriales</taxon>
        <taxon>Mycobacteriaceae</taxon>
        <taxon>Mycobacteroides</taxon>
    </lineage>
</organism>
<comment type="caution">
    <text evidence="3">The sequence shown here is derived from an EMBL/GenBank/DDBJ whole genome shotgun (WGS) entry which is preliminary data.</text>
</comment>